<dbReference type="InterPro" id="IPR003439">
    <property type="entry name" value="ABC_transporter-like_ATP-bd"/>
</dbReference>
<reference evidence="2 3" key="1">
    <citation type="journal article" date="2019" name="Syst. Appl. Microbiol.">
        <title>Oenococcus sicerae sp. nov., isolated from French cider.</title>
        <authorList>
            <person name="Cousin F.J."/>
            <person name="Le Guellec R."/>
            <person name="Chagnot C."/>
            <person name="Goux D."/>
            <person name="Dalmasso M."/>
            <person name="Laplace J.M."/>
            <person name="Cretenet M."/>
        </authorList>
    </citation>
    <scope>NUCLEOTIDE SEQUENCE [LARGE SCALE GENOMIC DNA]</scope>
    <source>
        <strain evidence="2 3">UCMA 15228</strain>
    </source>
</reference>
<accession>A0ABX5QKZ8</accession>
<evidence type="ECO:0000313" key="3">
    <source>
        <dbReference type="Proteomes" id="UP000286907"/>
    </source>
</evidence>
<keyword evidence="2" id="KW-0067">ATP-binding</keyword>
<keyword evidence="2" id="KW-0547">Nucleotide-binding</keyword>
<dbReference type="SUPFAM" id="SSF52540">
    <property type="entry name" value="P-loop containing nucleoside triphosphate hydrolases"/>
    <property type="match status" value="1"/>
</dbReference>
<feature type="domain" description="ABC transporter" evidence="1">
    <location>
        <begin position="20"/>
        <end position="58"/>
    </location>
</feature>
<gene>
    <name evidence="2" type="ORF">DLJ48_02140</name>
</gene>
<proteinExistence type="predicted"/>
<dbReference type="InterPro" id="IPR027417">
    <property type="entry name" value="P-loop_NTPase"/>
</dbReference>
<evidence type="ECO:0000313" key="2">
    <source>
        <dbReference type="EMBL" id="QAS69405.1"/>
    </source>
</evidence>
<name>A0ABX5QKZ8_9LACO</name>
<dbReference type="Pfam" id="PF00005">
    <property type="entry name" value="ABC_tran"/>
    <property type="match status" value="1"/>
</dbReference>
<organism evidence="2 3">
    <name type="scientific">Oenococcus sicerae</name>
    <dbReference type="NCBI Taxonomy" id="2203724"/>
    <lineage>
        <taxon>Bacteria</taxon>
        <taxon>Bacillati</taxon>
        <taxon>Bacillota</taxon>
        <taxon>Bacilli</taxon>
        <taxon>Lactobacillales</taxon>
        <taxon>Lactobacillaceae</taxon>
        <taxon>Oenococcus</taxon>
    </lineage>
</organism>
<dbReference type="PANTHER" id="PTHR24221">
    <property type="entry name" value="ATP-BINDING CASSETTE SUB-FAMILY B"/>
    <property type="match status" value="1"/>
</dbReference>
<dbReference type="Proteomes" id="UP000286907">
    <property type="component" value="Chromosome"/>
</dbReference>
<protein>
    <submittedName>
        <fullName evidence="2">ATP-binding cassette domain-containing protein</fullName>
    </submittedName>
</protein>
<sequence>MLAALKKVNLNTELGADPLTYQCGDQGKNLSGGQKERLSIARALLRKRPLFLLDEVTASLDQRNSEKIRDILYQLPQTVIEIAHHYDDKQIDKYHVRHIKMNKDNFTDLA</sequence>
<keyword evidence="3" id="KW-1185">Reference proteome</keyword>
<dbReference type="PANTHER" id="PTHR24221:SF654">
    <property type="entry name" value="ATP-BINDING CASSETTE SUB-FAMILY B MEMBER 6"/>
    <property type="match status" value="1"/>
</dbReference>
<evidence type="ECO:0000259" key="1">
    <source>
        <dbReference type="Pfam" id="PF00005"/>
    </source>
</evidence>
<dbReference type="GO" id="GO:0005524">
    <property type="term" value="F:ATP binding"/>
    <property type="evidence" value="ECO:0007669"/>
    <property type="project" value="UniProtKB-KW"/>
</dbReference>
<dbReference type="Gene3D" id="3.40.50.300">
    <property type="entry name" value="P-loop containing nucleotide triphosphate hydrolases"/>
    <property type="match status" value="1"/>
</dbReference>
<dbReference type="EMBL" id="CP029684">
    <property type="protein sequence ID" value="QAS69405.1"/>
    <property type="molecule type" value="Genomic_DNA"/>
</dbReference>
<dbReference type="InterPro" id="IPR039421">
    <property type="entry name" value="Type_1_exporter"/>
</dbReference>